<reference evidence="4 5" key="1">
    <citation type="submission" date="2015-11" db="EMBL/GenBank/DDBJ databases">
        <title>Exploring the genomic traits of fungus-feeding bacterial genus Collimonas.</title>
        <authorList>
            <person name="Song C."/>
            <person name="Schmidt R."/>
            <person name="de Jager V."/>
            <person name="Krzyzanowska D."/>
            <person name="Jongedijk E."/>
            <person name="Cankar K."/>
            <person name="Beekwilder J."/>
            <person name="van Veen A."/>
            <person name="de Boer W."/>
            <person name="van Veen J.A."/>
            <person name="Garbeva P."/>
        </authorList>
    </citation>
    <scope>NUCLEOTIDE SEQUENCE [LARGE SCALE GENOMIC DNA]</scope>
    <source>
        <strain evidence="4 5">Ter91</strain>
    </source>
</reference>
<dbReference type="PROSITE" id="PS51186">
    <property type="entry name" value="GNAT"/>
    <property type="match status" value="1"/>
</dbReference>
<dbReference type="AlphaFoldDB" id="A0A127Q5T0"/>
<accession>A0A127Q5T0</accession>
<evidence type="ECO:0000313" key="4">
    <source>
        <dbReference type="EMBL" id="AMP05165.1"/>
    </source>
</evidence>
<dbReference type="SUPFAM" id="SSF55729">
    <property type="entry name" value="Acyl-CoA N-acyltransferases (Nat)"/>
    <property type="match status" value="1"/>
</dbReference>
<evidence type="ECO:0000313" key="5">
    <source>
        <dbReference type="Proteomes" id="UP000074561"/>
    </source>
</evidence>
<dbReference type="Pfam" id="PF00583">
    <property type="entry name" value="Acetyltransf_1"/>
    <property type="match status" value="1"/>
</dbReference>
<sequence length="170" mass="18556">MKETEFSVAPIRAEHAVQFHQVLDAIARERIYLGQTEARSPAWVSEFVATNIKHDYAQLVALHGEQMIGWCDILPHPLPGFGHGGTLGMGVIKSWRGQGVGQALLAATIESALSRGITRVELEVYAGNAAAIGLYRKHGFVVEGVKRKARILDGRHDDVIMMALLVGMDC</sequence>
<dbReference type="PANTHER" id="PTHR43420">
    <property type="entry name" value="ACETYLTRANSFERASE"/>
    <property type="match status" value="1"/>
</dbReference>
<dbReference type="OrthoDB" id="336415at2"/>
<dbReference type="InterPro" id="IPR050680">
    <property type="entry name" value="YpeA/RimI_acetyltransf"/>
</dbReference>
<dbReference type="STRING" id="279113.CPter91_2818"/>
<dbReference type="KEGG" id="cpra:CPter91_2818"/>
<keyword evidence="1 4" id="KW-0808">Transferase</keyword>
<dbReference type="Gene3D" id="3.40.630.30">
    <property type="match status" value="1"/>
</dbReference>
<dbReference type="CDD" id="cd04301">
    <property type="entry name" value="NAT_SF"/>
    <property type="match status" value="1"/>
</dbReference>
<keyword evidence="2" id="KW-0012">Acyltransferase</keyword>
<evidence type="ECO:0000259" key="3">
    <source>
        <dbReference type="PROSITE" id="PS51186"/>
    </source>
</evidence>
<dbReference type="InterPro" id="IPR000182">
    <property type="entry name" value="GNAT_dom"/>
</dbReference>
<organism evidence="4 5">
    <name type="scientific">Collimonas pratensis</name>
    <dbReference type="NCBI Taxonomy" id="279113"/>
    <lineage>
        <taxon>Bacteria</taxon>
        <taxon>Pseudomonadati</taxon>
        <taxon>Pseudomonadota</taxon>
        <taxon>Betaproteobacteria</taxon>
        <taxon>Burkholderiales</taxon>
        <taxon>Oxalobacteraceae</taxon>
        <taxon>Collimonas</taxon>
    </lineage>
</organism>
<evidence type="ECO:0000256" key="1">
    <source>
        <dbReference type="ARBA" id="ARBA00022679"/>
    </source>
</evidence>
<dbReference type="InterPro" id="IPR016181">
    <property type="entry name" value="Acyl_CoA_acyltransferase"/>
</dbReference>
<name>A0A127Q5T0_9BURK</name>
<gene>
    <name evidence="4" type="ORF">CPter91_2818</name>
</gene>
<dbReference type="GO" id="GO:0016747">
    <property type="term" value="F:acyltransferase activity, transferring groups other than amino-acyl groups"/>
    <property type="evidence" value="ECO:0007669"/>
    <property type="project" value="InterPro"/>
</dbReference>
<proteinExistence type="predicted"/>
<protein>
    <submittedName>
        <fullName evidence="4">Putative acetyltransferase</fullName>
    </submittedName>
</protein>
<feature type="domain" description="N-acetyltransferase" evidence="3">
    <location>
        <begin position="9"/>
        <end position="166"/>
    </location>
</feature>
<dbReference type="RefSeq" id="WP_061940965.1">
    <property type="nucleotide sequence ID" value="NZ_CP013234.1"/>
</dbReference>
<dbReference type="EMBL" id="CP013234">
    <property type="protein sequence ID" value="AMP05165.1"/>
    <property type="molecule type" value="Genomic_DNA"/>
</dbReference>
<dbReference type="Proteomes" id="UP000074561">
    <property type="component" value="Chromosome"/>
</dbReference>
<evidence type="ECO:0000256" key="2">
    <source>
        <dbReference type="ARBA" id="ARBA00023315"/>
    </source>
</evidence>